<dbReference type="eggNOG" id="COG1393">
    <property type="taxonomic scope" value="Bacteria"/>
</dbReference>
<dbReference type="InterPro" id="IPR006504">
    <property type="entry name" value="Tscrpt_reg_Spx/MgsR"/>
</dbReference>
<dbReference type="NCBIfam" id="TIGR01617">
    <property type="entry name" value="arsC_related"/>
    <property type="match status" value="1"/>
</dbReference>
<name>C4G8A1_9FIRM</name>
<evidence type="ECO:0000313" key="2">
    <source>
        <dbReference type="EMBL" id="EEP28722.1"/>
    </source>
</evidence>
<keyword evidence="3" id="KW-1185">Reference proteome</keyword>
<protein>
    <submittedName>
        <fullName evidence="2">Transcriptional regulator, Spx/MgsR family</fullName>
    </submittedName>
</protein>
<dbReference type="AlphaFoldDB" id="C4G8A1"/>
<sequence>MQENKEEKMALLFIEYPKCSTCQKAKRWLDSRAIAYEDRHIVEENPTEEELTAWIQKSGMPIKKFWNTSGQLYRQMELSKKLPEMSPEDQIKLLSTNGMLCKRPILVGEDFVLTGFREKEWEERISR</sequence>
<dbReference type="HOGENOM" id="CLU_116644_2_0_9"/>
<accession>C4G8A1</accession>
<organism evidence="2 3">
    <name type="scientific">Shuttleworthella satelles DSM 14600</name>
    <dbReference type="NCBI Taxonomy" id="626523"/>
    <lineage>
        <taxon>Bacteria</taxon>
        <taxon>Bacillati</taxon>
        <taxon>Bacillota</taxon>
        <taxon>Clostridia</taxon>
        <taxon>Lachnospirales</taxon>
        <taxon>Lachnospiraceae</taxon>
        <taxon>Shuttleworthella</taxon>
    </lineage>
</organism>
<comment type="caution">
    <text evidence="2">The sequence shown here is derived from an EMBL/GenBank/DDBJ whole genome shotgun (WGS) entry which is preliminary data.</text>
</comment>
<comment type="similarity">
    <text evidence="1">Belongs to the ArsC family.</text>
</comment>
<proteinExistence type="inferred from homology"/>
<dbReference type="SUPFAM" id="SSF52833">
    <property type="entry name" value="Thioredoxin-like"/>
    <property type="match status" value="1"/>
</dbReference>
<dbReference type="CDD" id="cd03036">
    <property type="entry name" value="ArsC_like"/>
    <property type="match status" value="1"/>
</dbReference>
<dbReference type="PANTHER" id="PTHR30041:SF8">
    <property type="entry name" value="PROTEIN YFFB"/>
    <property type="match status" value="1"/>
</dbReference>
<dbReference type="Gene3D" id="3.40.30.10">
    <property type="entry name" value="Glutaredoxin"/>
    <property type="match status" value="1"/>
</dbReference>
<dbReference type="InterPro" id="IPR036249">
    <property type="entry name" value="Thioredoxin-like_sf"/>
</dbReference>
<dbReference type="PANTHER" id="PTHR30041">
    <property type="entry name" value="ARSENATE REDUCTASE"/>
    <property type="match status" value="1"/>
</dbReference>
<reference evidence="2" key="1">
    <citation type="submission" date="2009-04" db="EMBL/GenBank/DDBJ databases">
        <authorList>
            <person name="Weinstock G."/>
            <person name="Sodergren E."/>
            <person name="Clifton S."/>
            <person name="Fulton L."/>
            <person name="Fulton B."/>
            <person name="Courtney L."/>
            <person name="Fronick C."/>
            <person name="Harrison M."/>
            <person name="Strong C."/>
            <person name="Farmer C."/>
            <person name="Delahaunty K."/>
            <person name="Markovic C."/>
            <person name="Hall O."/>
            <person name="Minx P."/>
            <person name="Tomlinson C."/>
            <person name="Mitreva M."/>
            <person name="Nelson J."/>
            <person name="Hou S."/>
            <person name="Wollam A."/>
            <person name="Pepin K.H."/>
            <person name="Johnson M."/>
            <person name="Bhonagiri V."/>
            <person name="Nash W.E."/>
            <person name="Warren W."/>
            <person name="Chinwalla A."/>
            <person name="Mardis E.R."/>
            <person name="Wilson R.K."/>
        </authorList>
    </citation>
    <scope>NUCLEOTIDE SEQUENCE [LARGE SCALE GENOMIC DNA]</scope>
    <source>
        <strain evidence="2">DSM 14600</strain>
    </source>
</reference>
<dbReference type="InterPro" id="IPR006660">
    <property type="entry name" value="Arsenate_reductase-like"/>
</dbReference>
<dbReference type="Pfam" id="PF03960">
    <property type="entry name" value="ArsC"/>
    <property type="match status" value="1"/>
</dbReference>
<evidence type="ECO:0000313" key="3">
    <source>
        <dbReference type="Proteomes" id="UP000003494"/>
    </source>
</evidence>
<dbReference type="PROSITE" id="PS51353">
    <property type="entry name" value="ARSC"/>
    <property type="match status" value="1"/>
</dbReference>
<evidence type="ECO:0000256" key="1">
    <source>
        <dbReference type="PROSITE-ProRule" id="PRU01282"/>
    </source>
</evidence>
<gene>
    <name evidence="2" type="ORF">GCWU000342_00063</name>
</gene>
<dbReference type="Proteomes" id="UP000003494">
    <property type="component" value="Unassembled WGS sequence"/>
</dbReference>
<dbReference type="EMBL" id="ACIP02000001">
    <property type="protein sequence ID" value="EEP28722.1"/>
    <property type="molecule type" value="Genomic_DNA"/>
</dbReference>
<dbReference type="STRING" id="626523.GCWU000342_00063"/>